<dbReference type="InterPro" id="IPR011992">
    <property type="entry name" value="EF-hand-dom_pair"/>
</dbReference>
<dbReference type="AlphaFoldDB" id="A0A2V2URH6"/>
<evidence type="ECO:0000313" key="2">
    <source>
        <dbReference type="EMBL" id="PWU86631.1"/>
    </source>
</evidence>
<evidence type="ECO:0000313" key="3">
    <source>
        <dbReference type="Proteomes" id="UP000246121"/>
    </source>
</evidence>
<sequence length="208" mass="23281">MRSSVGREKTQRGGNITRKVGAKKSLVKAPTTPSIISSSRLVSSFIEHKKQQLSLLFIAWDKDDVGRIESWQLRPIINALFPSDEKTEVLRRNEIREAFAEAVKQSWSPQYLVTLGEVYAIMDALWSSQERRTRMVMACLRSVFNVVSDARLVISREALLEFGKSVAGADVSAGVVQLILTAASEAPFSDTINFEGFCRLLLPRLLHE</sequence>
<dbReference type="EMBL" id="PRFA01000114">
    <property type="protein sequence ID" value="PWU86631.1"/>
    <property type="molecule type" value="Genomic_DNA"/>
</dbReference>
<accession>A0A2V2URH6</accession>
<feature type="region of interest" description="Disordered" evidence="1">
    <location>
        <begin position="1"/>
        <end position="24"/>
    </location>
</feature>
<feature type="compositionally biased region" description="Basic and acidic residues" evidence="1">
    <location>
        <begin position="1"/>
        <end position="11"/>
    </location>
</feature>
<dbReference type="VEuPathDB" id="TriTrypDB:TCSYLVIO_001179"/>
<dbReference type="VEuPathDB" id="TriTrypDB:TcCLB.511809.50"/>
<name>A0A2V2URH6_TRYCR</name>
<dbReference type="VEuPathDB" id="TriTrypDB:BCY84_17473"/>
<protein>
    <submittedName>
        <fullName evidence="2">Uncharacterized protein</fullName>
    </submittedName>
</protein>
<dbReference type="VEuPathDB" id="TriTrypDB:TcCL_NonESM09542"/>
<proteinExistence type="predicted"/>
<dbReference type="VEuPathDB" id="TriTrypDB:C3747_83g71"/>
<reference evidence="2 3" key="1">
    <citation type="journal article" date="2018" name="Microb. Genom.">
        <title>Expanding an expanded genome: long-read sequencing of Trypanosoma cruzi.</title>
        <authorList>
            <person name="Berna L."/>
            <person name="Rodriguez M."/>
            <person name="Chiribao M.L."/>
            <person name="Parodi-Talice A."/>
            <person name="Pita S."/>
            <person name="Rijo G."/>
            <person name="Alvarez-Valin F."/>
            <person name="Robello C."/>
        </authorList>
    </citation>
    <scope>NUCLEOTIDE SEQUENCE [LARGE SCALE GENOMIC DNA]</scope>
    <source>
        <strain evidence="2 3">Dm28c</strain>
    </source>
</reference>
<comment type="caution">
    <text evidence="2">The sequence shown here is derived from an EMBL/GenBank/DDBJ whole genome shotgun (WGS) entry which is preliminary data.</text>
</comment>
<dbReference type="VEuPathDB" id="TriTrypDB:ECC02_008014"/>
<dbReference type="Proteomes" id="UP000246121">
    <property type="component" value="Unassembled WGS sequence"/>
</dbReference>
<dbReference type="OrthoDB" id="249387at2759"/>
<dbReference type="VEuPathDB" id="TriTrypDB:TcBrA4_0092900"/>
<dbReference type="VEuPathDB" id="TriTrypDB:TcG_06403"/>
<dbReference type="VEuPathDB" id="TriTrypDB:Tc_MARK_36"/>
<organism evidence="2 3">
    <name type="scientific">Trypanosoma cruzi</name>
    <dbReference type="NCBI Taxonomy" id="5693"/>
    <lineage>
        <taxon>Eukaryota</taxon>
        <taxon>Discoba</taxon>
        <taxon>Euglenozoa</taxon>
        <taxon>Kinetoplastea</taxon>
        <taxon>Metakinetoplastina</taxon>
        <taxon>Trypanosomatida</taxon>
        <taxon>Trypanosomatidae</taxon>
        <taxon>Trypanosoma</taxon>
        <taxon>Schizotrypanum</taxon>
    </lineage>
</organism>
<dbReference type="VEuPathDB" id="TriTrypDB:C4B63_114g18"/>
<dbReference type="SUPFAM" id="SSF47473">
    <property type="entry name" value="EF-hand"/>
    <property type="match status" value="1"/>
</dbReference>
<gene>
    <name evidence="2" type="ORF">C4B63_114g18</name>
</gene>
<evidence type="ECO:0000256" key="1">
    <source>
        <dbReference type="SAM" id="MobiDB-lite"/>
    </source>
</evidence>